<organism evidence="2 3">
    <name type="scientific">Pseudoduganella chitinolytica</name>
    <dbReference type="NCBI Taxonomy" id="34070"/>
    <lineage>
        <taxon>Bacteria</taxon>
        <taxon>Pseudomonadati</taxon>
        <taxon>Pseudomonadota</taxon>
        <taxon>Betaproteobacteria</taxon>
        <taxon>Burkholderiales</taxon>
        <taxon>Oxalobacteraceae</taxon>
        <taxon>Telluria group</taxon>
        <taxon>Pseudoduganella</taxon>
    </lineage>
</organism>
<dbReference type="RefSeq" id="WP_277414696.1">
    <property type="nucleotide sequence ID" value="NZ_CP119083.1"/>
</dbReference>
<keyword evidence="1" id="KW-0732">Signal</keyword>
<protein>
    <recommendedName>
        <fullName evidence="4">Entry exclusion lipoprotein TrbK</fullName>
    </recommendedName>
</protein>
<feature type="signal peptide" evidence="1">
    <location>
        <begin position="1"/>
        <end position="20"/>
    </location>
</feature>
<proteinExistence type="predicted"/>
<evidence type="ECO:0000256" key="1">
    <source>
        <dbReference type="SAM" id="SignalP"/>
    </source>
</evidence>
<evidence type="ECO:0000313" key="2">
    <source>
        <dbReference type="EMBL" id="WEF31929.1"/>
    </source>
</evidence>
<evidence type="ECO:0008006" key="4">
    <source>
        <dbReference type="Google" id="ProtNLM"/>
    </source>
</evidence>
<name>A0ABY8BC49_9BURK</name>
<keyword evidence="3" id="KW-1185">Reference proteome</keyword>
<gene>
    <name evidence="2" type="ORF">PX653_21220</name>
</gene>
<evidence type="ECO:0000313" key="3">
    <source>
        <dbReference type="Proteomes" id="UP001216510"/>
    </source>
</evidence>
<sequence length="62" mass="7034">MIKRAILVAIATFATLLALEGCQYGALQNESQSCDRLADYSDRKACLDKVKTQEREWAKRKN</sequence>
<dbReference type="Proteomes" id="UP001216510">
    <property type="component" value="Chromosome"/>
</dbReference>
<feature type="chain" id="PRO_5047116361" description="Entry exclusion lipoprotein TrbK" evidence="1">
    <location>
        <begin position="21"/>
        <end position="62"/>
    </location>
</feature>
<reference evidence="2 3" key="1">
    <citation type="submission" date="2023-02" db="EMBL/GenBank/DDBJ databases">
        <title>Gemone sequence of Telluria chitinolytica ACM 3522T.</title>
        <authorList>
            <person name="Frediansyah A."/>
            <person name="Miess H."/>
            <person name="Gross H."/>
        </authorList>
    </citation>
    <scope>NUCLEOTIDE SEQUENCE [LARGE SCALE GENOMIC DNA]</scope>
    <source>
        <strain evidence="2 3">ACM 3522</strain>
    </source>
</reference>
<dbReference type="EMBL" id="CP119083">
    <property type="protein sequence ID" value="WEF31929.1"/>
    <property type="molecule type" value="Genomic_DNA"/>
</dbReference>
<accession>A0ABY8BC49</accession>